<gene>
    <name evidence="2" type="ORF">Scinn_08430</name>
</gene>
<protein>
    <submittedName>
        <fullName evidence="2">N-acetyltransferase</fullName>
    </submittedName>
</protein>
<keyword evidence="3" id="KW-1185">Reference proteome</keyword>
<dbReference type="EMBL" id="BNDV01000002">
    <property type="protein sequence ID" value="GHI11380.1"/>
    <property type="molecule type" value="Genomic_DNA"/>
</dbReference>
<dbReference type="PROSITE" id="PS51186">
    <property type="entry name" value="GNAT"/>
    <property type="match status" value="1"/>
</dbReference>
<dbReference type="CDD" id="cd04301">
    <property type="entry name" value="NAT_SF"/>
    <property type="match status" value="1"/>
</dbReference>
<comment type="caution">
    <text evidence="2">The sequence shown here is derived from an EMBL/GenBank/DDBJ whole genome shotgun (WGS) entry which is preliminary data.</text>
</comment>
<evidence type="ECO:0000259" key="1">
    <source>
        <dbReference type="PROSITE" id="PS51186"/>
    </source>
</evidence>
<feature type="domain" description="N-acetyltransferase" evidence="1">
    <location>
        <begin position="129"/>
        <end position="268"/>
    </location>
</feature>
<dbReference type="InterPro" id="IPR016181">
    <property type="entry name" value="Acyl_CoA_acyltransferase"/>
</dbReference>
<proteinExistence type="predicted"/>
<reference evidence="3" key="1">
    <citation type="submission" date="2020-09" db="EMBL/GenBank/DDBJ databases">
        <title>Whole genome shotgun sequence of Streptomyces cinnamonensis NBRC 15873.</title>
        <authorList>
            <person name="Komaki H."/>
            <person name="Tamura T."/>
        </authorList>
    </citation>
    <scope>NUCLEOTIDE SEQUENCE [LARGE SCALE GENOMIC DNA]</scope>
    <source>
        <strain evidence="3">NBRC 15873</strain>
    </source>
</reference>
<dbReference type="InterPro" id="IPR000182">
    <property type="entry name" value="GNAT_dom"/>
</dbReference>
<evidence type="ECO:0000313" key="3">
    <source>
        <dbReference type="Proteomes" id="UP000660554"/>
    </source>
</evidence>
<dbReference type="SUPFAM" id="SSF55729">
    <property type="entry name" value="Acyl-CoA N-acyltransferases (Nat)"/>
    <property type="match status" value="1"/>
</dbReference>
<accession>A0ABQ3NF37</accession>
<evidence type="ECO:0000313" key="2">
    <source>
        <dbReference type="EMBL" id="GHI11380.1"/>
    </source>
</evidence>
<dbReference type="Pfam" id="PF00583">
    <property type="entry name" value="Acetyltransf_1"/>
    <property type="match status" value="1"/>
</dbReference>
<organism evidence="2 3">
    <name type="scientific">Streptomyces virginiae</name>
    <name type="common">Streptomyces cinnamonensis</name>
    <dbReference type="NCBI Taxonomy" id="1961"/>
    <lineage>
        <taxon>Bacteria</taxon>
        <taxon>Bacillati</taxon>
        <taxon>Actinomycetota</taxon>
        <taxon>Actinomycetes</taxon>
        <taxon>Kitasatosporales</taxon>
        <taxon>Streptomycetaceae</taxon>
        <taxon>Streptomyces</taxon>
    </lineage>
</organism>
<dbReference type="Gene3D" id="3.40.630.30">
    <property type="match status" value="1"/>
</dbReference>
<name>A0ABQ3NF37_STRVG</name>
<dbReference type="Proteomes" id="UP000660554">
    <property type="component" value="Unassembled WGS sequence"/>
</dbReference>
<sequence>MTMDLDELLKVRARYDAEVRESAQPDGSDALVERVGGVVRQSVPGLGWNGVLWSDLDEETADAQIAAQVRFFAEHGCPDFEWKLYRHDRPADLGDRLRAAGFVPEPPETLMVGRVADLAQLPVEPPEGISLRVVTDEAGVDLMMRVHAGAFGTERPRIREALLSRLRDEPETIAAVVAMAGDIPVSAARMEMRPGTAFAGLWGGGTLPQWRGRGIYRLLVAHRARIAAELGIPYLQVDASEDSRPILERLGFGVMGVTVPYIWTRPQETSPAGS</sequence>